<evidence type="ECO:0000259" key="2">
    <source>
        <dbReference type="PROSITE" id="PS50994"/>
    </source>
</evidence>
<dbReference type="PANTHER" id="PTHR37984:SF5">
    <property type="entry name" value="PROTEIN NYNRIN-LIKE"/>
    <property type="match status" value="1"/>
</dbReference>
<dbReference type="GO" id="GO:0003676">
    <property type="term" value="F:nucleic acid binding"/>
    <property type="evidence" value="ECO:0007669"/>
    <property type="project" value="InterPro"/>
</dbReference>
<dbReference type="InterPro" id="IPR050951">
    <property type="entry name" value="Retrovirus_Pol_polyprotein"/>
</dbReference>
<evidence type="ECO:0000313" key="4">
    <source>
        <dbReference type="Proteomes" id="UP001165190"/>
    </source>
</evidence>
<dbReference type="Pfam" id="PF24626">
    <property type="entry name" value="SH3_Tf2-1"/>
    <property type="match status" value="1"/>
</dbReference>
<dbReference type="PANTHER" id="PTHR37984">
    <property type="entry name" value="PROTEIN CBG26694"/>
    <property type="match status" value="1"/>
</dbReference>
<organism evidence="3 4">
    <name type="scientific">Hibiscus trionum</name>
    <name type="common">Flower of an hour</name>
    <dbReference type="NCBI Taxonomy" id="183268"/>
    <lineage>
        <taxon>Eukaryota</taxon>
        <taxon>Viridiplantae</taxon>
        <taxon>Streptophyta</taxon>
        <taxon>Embryophyta</taxon>
        <taxon>Tracheophyta</taxon>
        <taxon>Spermatophyta</taxon>
        <taxon>Magnoliopsida</taxon>
        <taxon>eudicotyledons</taxon>
        <taxon>Gunneridae</taxon>
        <taxon>Pentapetalae</taxon>
        <taxon>rosids</taxon>
        <taxon>malvids</taxon>
        <taxon>Malvales</taxon>
        <taxon>Malvaceae</taxon>
        <taxon>Malvoideae</taxon>
        <taxon>Hibiscus</taxon>
    </lineage>
</organism>
<dbReference type="EMBL" id="BSYR01000035">
    <property type="protein sequence ID" value="GMJ02256.1"/>
    <property type="molecule type" value="Genomic_DNA"/>
</dbReference>
<dbReference type="PROSITE" id="PS50994">
    <property type="entry name" value="INTEGRASE"/>
    <property type="match status" value="1"/>
</dbReference>
<dbReference type="OrthoDB" id="1936407at2759"/>
<feature type="region of interest" description="Disordered" evidence="1">
    <location>
        <begin position="346"/>
        <end position="376"/>
    </location>
</feature>
<gene>
    <name evidence="3" type="ORF">HRI_003894800</name>
</gene>
<dbReference type="SUPFAM" id="SSF53098">
    <property type="entry name" value="Ribonuclease H-like"/>
    <property type="match status" value="1"/>
</dbReference>
<feature type="domain" description="Integrase catalytic" evidence="2">
    <location>
        <begin position="29"/>
        <end position="193"/>
    </location>
</feature>
<dbReference type="GO" id="GO:0015074">
    <property type="term" value="P:DNA integration"/>
    <property type="evidence" value="ECO:0007669"/>
    <property type="project" value="InterPro"/>
</dbReference>
<dbReference type="Proteomes" id="UP001165190">
    <property type="component" value="Unassembled WGS sequence"/>
</dbReference>
<name>A0A9W7ITS2_HIBTR</name>
<dbReference type="InterPro" id="IPR001584">
    <property type="entry name" value="Integrase_cat-core"/>
</dbReference>
<dbReference type="InterPro" id="IPR036397">
    <property type="entry name" value="RNaseH_sf"/>
</dbReference>
<evidence type="ECO:0000256" key="1">
    <source>
        <dbReference type="SAM" id="MobiDB-lite"/>
    </source>
</evidence>
<dbReference type="AlphaFoldDB" id="A0A9W7ITS2"/>
<keyword evidence="4" id="KW-1185">Reference proteome</keyword>
<protein>
    <recommendedName>
        <fullName evidence="2">Integrase catalytic domain-containing protein</fullName>
    </recommendedName>
</protein>
<evidence type="ECO:0000313" key="3">
    <source>
        <dbReference type="EMBL" id="GMJ02256.1"/>
    </source>
</evidence>
<dbReference type="Gene3D" id="3.30.420.10">
    <property type="entry name" value="Ribonuclease H-like superfamily/Ribonuclease H"/>
    <property type="match status" value="1"/>
</dbReference>
<accession>A0A9W7ITS2</accession>
<dbReference type="InterPro" id="IPR012337">
    <property type="entry name" value="RNaseH-like_sf"/>
</dbReference>
<dbReference type="InterPro" id="IPR056924">
    <property type="entry name" value="SH3_Tf2-1"/>
</dbReference>
<sequence>MRRDVHRFVSDCQTCQRMKSESRTPAGLLQPLPIPEQVFEDISLDFITGLPRSNGKEAILVVVDRLTKYGHFFALPRSYDALSIAQVMVHGVIKLHGLPRSIVSDCDPIFLSAIWTELAKLQGTELNLSSAYHPQTDGQTEALNRCLEMYLRCMTGDEPQRWESYLSWAEFWYNTAFQASAGMTPFRALYGRDPPTLISYAEGGAVNPQVAAVLHNRDEILRQLKHNLHQAQLRMKNQADKKRREVELQVGDWVFVRLQPYRHLSLRLHRNQKLSPRFFGPYQVVQRIGNVAYKLELPASTHIHPVFHISQLKLCHGQPSHQFTPLPMFSATPNLADKVSLADEGPVASNELPTSHTAGKDPTKNLKTNNDPITGRRTREKRIPRGLDDFILT</sequence>
<comment type="caution">
    <text evidence="3">The sequence shown here is derived from an EMBL/GenBank/DDBJ whole genome shotgun (WGS) entry which is preliminary data.</text>
</comment>
<reference evidence="3" key="1">
    <citation type="submission" date="2023-05" db="EMBL/GenBank/DDBJ databases">
        <title>Genome and transcriptome analyses reveal genes involved in the formation of fine ridges on petal epidermal cells in Hibiscus trionum.</title>
        <authorList>
            <person name="Koshimizu S."/>
            <person name="Masuda S."/>
            <person name="Ishii T."/>
            <person name="Shirasu K."/>
            <person name="Hoshino A."/>
            <person name="Arita M."/>
        </authorList>
    </citation>
    <scope>NUCLEOTIDE SEQUENCE</scope>
    <source>
        <strain evidence="3">Hamamatsu line</strain>
    </source>
</reference>
<proteinExistence type="predicted"/>